<accession>A0AAW8QZK6</accession>
<comment type="caution">
    <text evidence="3">The sequence shown here is derived from an EMBL/GenBank/DDBJ whole genome shotgun (WGS) entry which is preliminary data.</text>
</comment>
<dbReference type="PANTHER" id="PTHR34406">
    <property type="entry name" value="PROTEIN YCEI"/>
    <property type="match status" value="1"/>
</dbReference>
<name>A0AAW8QZK6_9ALTE</name>
<dbReference type="Pfam" id="PF04264">
    <property type="entry name" value="YceI"/>
    <property type="match status" value="1"/>
</dbReference>
<dbReference type="PROSITE" id="PS51257">
    <property type="entry name" value="PROKAR_LIPOPROTEIN"/>
    <property type="match status" value="1"/>
</dbReference>
<sequence length="210" mass="22932">MKFIKIATLAISLSLVGCISWVFAKSPFNDMPEGNYAVDLTHASVVWKVSHLGLSDYVARFADFDANIDFDPSDISKSKVTATINPMSIQTAYPKADEKDFDKVLATEKGWFNAGEFASITFSSSSIKMTNDTSAIMTGELSFLGVVKPVELDVTFNGAMLRQPFSGKPTMGFSASTVIKRSEWGMSKYVPSIGDDVEVMIEGEFVKSDD</sequence>
<evidence type="ECO:0000313" key="4">
    <source>
        <dbReference type="Proteomes" id="UP001249020"/>
    </source>
</evidence>
<feature type="chain" id="PRO_5043959181" evidence="1">
    <location>
        <begin position="25"/>
        <end position="210"/>
    </location>
</feature>
<evidence type="ECO:0000256" key="1">
    <source>
        <dbReference type="SAM" id="SignalP"/>
    </source>
</evidence>
<dbReference type="InterPro" id="IPR007372">
    <property type="entry name" value="Lipid/polyisoprenoid-bd_YceI"/>
</dbReference>
<keyword evidence="4" id="KW-1185">Reference proteome</keyword>
<dbReference type="RefSeq" id="WP_311361221.1">
    <property type="nucleotide sequence ID" value="NZ_JAVRIE010000002.1"/>
</dbReference>
<proteinExistence type="predicted"/>
<dbReference type="SUPFAM" id="SSF101874">
    <property type="entry name" value="YceI-like"/>
    <property type="match status" value="1"/>
</dbReference>
<keyword evidence="1" id="KW-0732">Signal</keyword>
<feature type="signal peptide" evidence="1">
    <location>
        <begin position="1"/>
        <end position="24"/>
    </location>
</feature>
<protein>
    <submittedName>
        <fullName evidence="3">YceI family protein</fullName>
    </submittedName>
</protein>
<dbReference type="InterPro" id="IPR036761">
    <property type="entry name" value="TTHA0802/YceI-like_sf"/>
</dbReference>
<feature type="domain" description="Lipid/polyisoprenoid-binding YceI-like" evidence="2">
    <location>
        <begin position="35"/>
        <end position="206"/>
    </location>
</feature>
<evidence type="ECO:0000313" key="3">
    <source>
        <dbReference type="EMBL" id="MDT0582462.1"/>
    </source>
</evidence>
<evidence type="ECO:0000259" key="2">
    <source>
        <dbReference type="SMART" id="SM00867"/>
    </source>
</evidence>
<reference evidence="3 4" key="1">
    <citation type="submission" date="2023-09" db="EMBL/GenBank/DDBJ databases">
        <authorList>
            <person name="Rey-Velasco X."/>
        </authorList>
    </citation>
    <scope>NUCLEOTIDE SEQUENCE [LARGE SCALE GENOMIC DNA]</scope>
    <source>
        <strain evidence="3 4">W409</strain>
    </source>
</reference>
<dbReference type="SMART" id="SM00867">
    <property type="entry name" value="YceI"/>
    <property type="match status" value="1"/>
</dbReference>
<gene>
    <name evidence="3" type="ORF">RM544_07915</name>
</gene>
<dbReference type="Gene3D" id="2.40.128.110">
    <property type="entry name" value="Lipid/polyisoprenoid-binding, YceI-like"/>
    <property type="match status" value="1"/>
</dbReference>
<dbReference type="EMBL" id="JAVRIE010000002">
    <property type="protein sequence ID" value="MDT0582462.1"/>
    <property type="molecule type" value="Genomic_DNA"/>
</dbReference>
<dbReference type="PANTHER" id="PTHR34406:SF1">
    <property type="entry name" value="PROTEIN YCEI"/>
    <property type="match status" value="1"/>
</dbReference>
<organism evidence="3 4">
    <name type="scientific">Brumicola blandensis</name>
    <dbReference type="NCBI Taxonomy" id="3075611"/>
    <lineage>
        <taxon>Bacteria</taxon>
        <taxon>Pseudomonadati</taxon>
        <taxon>Pseudomonadota</taxon>
        <taxon>Gammaproteobacteria</taxon>
        <taxon>Alteromonadales</taxon>
        <taxon>Alteromonadaceae</taxon>
        <taxon>Brumicola</taxon>
    </lineage>
</organism>
<dbReference type="Proteomes" id="UP001249020">
    <property type="component" value="Unassembled WGS sequence"/>
</dbReference>
<dbReference type="AlphaFoldDB" id="A0AAW8QZK6"/>